<dbReference type="EMBL" id="DRXE01000259">
    <property type="protein sequence ID" value="HHM68476.1"/>
    <property type="molecule type" value="Genomic_DNA"/>
</dbReference>
<sequence length="521" mass="56166">MPDITSIDFLRILVPNLADFWARIFEGAWAMRVPFLVYMISWVLVVLGLVFIAYEVVLTQSLAPAAAKGVRLLIAGSILSFYPTLLGGAPNLSQAPPPTAGQAWRAFHSIYAGIYEGSNSFYARWLIGSNGNGPLAQALRKMTEAYRQILLYRGAVIGIEGVVDAALNSVPILNVGCDTPIGEAVTRWAPVINGLCFLKKKAQEMAADFDRSVSRTMHYFSLSILVLMGTHAAIIYATTVIFFATILLLPLAAAMAVFRGGEKLLVSFIGLYFASFLALGVSAVGFGATSYVLYNTMASIWSKLGLKTNEDVEKILTEQKARIKELRELQKAVEVALNGGQNILGVERAKKTYETYYQEAVLNGPFIDPQTKQFVRDPNPPWRIVSGSGEIAYLTGVPTPGASPPLTLITKTCPGTAISVGTTLNPAPFEACFQQMAQDLQVLNQFAAEKFGGENLVQGMGFLDRAAATMLRIALTVQIMLGAVTVLTGVLASTMVLLTVRITSVVQGFKLGEGVGFGTPR</sequence>
<comment type="caution">
    <text evidence="3">The sequence shown here is derived from an EMBL/GenBank/DDBJ whole genome shotgun (WGS) entry which is preliminary data.</text>
</comment>
<feature type="transmembrane region" description="Helical" evidence="2">
    <location>
        <begin position="264"/>
        <end position="294"/>
    </location>
</feature>
<keyword evidence="2" id="KW-0812">Transmembrane</keyword>
<feature type="transmembrane region" description="Helical" evidence="2">
    <location>
        <begin position="219"/>
        <end position="252"/>
    </location>
</feature>
<feature type="transmembrane region" description="Helical" evidence="2">
    <location>
        <begin position="35"/>
        <end position="58"/>
    </location>
</feature>
<name>A0A7C5RFK8_9DEIN</name>
<dbReference type="AlphaFoldDB" id="A0A7C5RFK8"/>
<reference evidence="3" key="1">
    <citation type="journal article" date="2020" name="mSystems">
        <title>Genome- and Community-Level Interaction Insights into Carbon Utilization and Element Cycling Functions of Hydrothermarchaeota in Hydrothermal Sediment.</title>
        <authorList>
            <person name="Zhou Z."/>
            <person name="Liu Y."/>
            <person name="Xu W."/>
            <person name="Pan J."/>
            <person name="Luo Z.H."/>
            <person name="Li M."/>
        </authorList>
    </citation>
    <scope>NUCLEOTIDE SEQUENCE [LARGE SCALE GENOMIC DNA]</scope>
    <source>
        <strain evidence="3">SpSt-1071</strain>
    </source>
</reference>
<keyword evidence="2" id="KW-1133">Transmembrane helix</keyword>
<proteinExistence type="predicted"/>
<feature type="transmembrane region" description="Helical" evidence="2">
    <location>
        <begin position="479"/>
        <end position="500"/>
    </location>
</feature>
<accession>A0A7C5RFK8</accession>
<evidence type="ECO:0000256" key="2">
    <source>
        <dbReference type="SAM" id="Phobius"/>
    </source>
</evidence>
<keyword evidence="1" id="KW-0175">Coiled coil</keyword>
<evidence type="ECO:0000313" key="3">
    <source>
        <dbReference type="EMBL" id="HHM68476.1"/>
    </source>
</evidence>
<feature type="coiled-coil region" evidence="1">
    <location>
        <begin position="309"/>
        <end position="336"/>
    </location>
</feature>
<evidence type="ECO:0000256" key="1">
    <source>
        <dbReference type="SAM" id="Coils"/>
    </source>
</evidence>
<organism evidence="3">
    <name type="scientific">Thermus caliditerrae</name>
    <dbReference type="NCBI Taxonomy" id="1330700"/>
    <lineage>
        <taxon>Bacteria</taxon>
        <taxon>Thermotogati</taxon>
        <taxon>Deinococcota</taxon>
        <taxon>Deinococci</taxon>
        <taxon>Thermales</taxon>
        <taxon>Thermaceae</taxon>
        <taxon>Thermus</taxon>
    </lineage>
</organism>
<protein>
    <submittedName>
        <fullName evidence="3">Uncharacterized protein</fullName>
    </submittedName>
</protein>
<keyword evidence="2" id="KW-0472">Membrane</keyword>
<gene>
    <name evidence="3" type="ORF">ENM28_07225</name>
</gene>